<sequence>MAFQNHNAGNGQATLARILNSSLRVSEVKLSPVNAHLILLAAGHAQVIGDGEAITLPAPGLAWLPAGHASRLRLEAGSRASLLSTTEIGLAHAMPTGTSAIILRNGLQRVLTETLAEKDHAELAGYLETIANENLKPTAATETIITNLLSVTLIRICQHATTEIGAVSLPSGMTERFVLLVAQHKCEHWSVDDYARDLGISRDRLGSIIKNATGLSPQAYIHRELLSEARDLLLNSSLQVAEIAFRLGFQDPGYFNRFFTGKEGKSPGRFRRAAMRAQDIPLPSYAAWP</sequence>
<evidence type="ECO:0000313" key="5">
    <source>
        <dbReference type="EMBL" id="SDJ98044.1"/>
    </source>
</evidence>
<dbReference type="PANTHER" id="PTHR43280">
    <property type="entry name" value="ARAC-FAMILY TRANSCRIPTIONAL REGULATOR"/>
    <property type="match status" value="1"/>
</dbReference>
<gene>
    <name evidence="5" type="ORF">SAMN05428983_3461</name>
</gene>
<dbReference type="InterPro" id="IPR009057">
    <property type="entry name" value="Homeodomain-like_sf"/>
</dbReference>
<feature type="domain" description="HTH araC/xylS-type" evidence="4">
    <location>
        <begin position="175"/>
        <end position="273"/>
    </location>
</feature>
<evidence type="ECO:0000256" key="1">
    <source>
        <dbReference type="ARBA" id="ARBA00023015"/>
    </source>
</evidence>
<dbReference type="RefSeq" id="WP_080812668.1">
    <property type="nucleotide sequence ID" value="NZ_CP116684.1"/>
</dbReference>
<comment type="caution">
    <text evidence="5">The sequence shown here is derived from an EMBL/GenBank/DDBJ whole genome shotgun (WGS) entry which is preliminary data.</text>
</comment>
<keyword evidence="3" id="KW-0804">Transcription</keyword>
<keyword evidence="1" id="KW-0805">Transcription regulation</keyword>
<dbReference type="Pfam" id="PF12833">
    <property type="entry name" value="HTH_18"/>
    <property type="match status" value="1"/>
</dbReference>
<dbReference type="PROSITE" id="PS01124">
    <property type="entry name" value="HTH_ARAC_FAMILY_2"/>
    <property type="match status" value="1"/>
</dbReference>
<dbReference type="InterPro" id="IPR018060">
    <property type="entry name" value="HTH_AraC"/>
</dbReference>
<dbReference type="AlphaFoldDB" id="A0A7Z7BPL4"/>
<evidence type="ECO:0000256" key="3">
    <source>
        <dbReference type="ARBA" id="ARBA00023163"/>
    </source>
</evidence>
<dbReference type="SMART" id="SM00342">
    <property type="entry name" value="HTH_ARAC"/>
    <property type="match status" value="1"/>
</dbReference>
<dbReference type="SUPFAM" id="SSF46689">
    <property type="entry name" value="Homeodomain-like"/>
    <property type="match status" value="1"/>
</dbReference>
<keyword evidence="2" id="KW-0238">DNA-binding</keyword>
<proteinExistence type="predicted"/>
<dbReference type="GO" id="GO:0003700">
    <property type="term" value="F:DNA-binding transcription factor activity"/>
    <property type="evidence" value="ECO:0007669"/>
    <property type="project" value="InterPro"/>
</dbReference>
<dbReference type="GO" id="GO:0043565">
    <property type="term" value="F:sequence-specific DNA binding"/>
    <property type="evidence" value="ECO:0007669"/>
    <property type="project" value="InterPro"/>
</dbReference>
<reference evidence="5 6" key="1">
    <citation type="submission" date="2016-10" db="EMBL/GenBank/DDBJ databases">
        <authorList>
            <person name="Varghese N."/>
            <person name="Submissions S."/>
        </authorList>
    </citation>
    <scope>NUCLEOTIDE SEQUENCE [LARGE SCALE GENOMIC DNA]</scope>
    <source>
        <strain evidence="5 6">PDC82</strain>
    </source>
</reference>
<protein>
    <submittedName>
        <fullName evidence="5">Transcriptional regulator, AraC family</fullName>
    </submittedName>
</protein>
<evidence type="ECO:0000259" key="4">
    <source>
        <dbReference type="PROSITE" id="PS01124"/>
    </source>
</evidence>
<dbReference type="Proteomes" id="UP000198917">
    <property type="component" value="Unassembled WGS sequence"/>
</dbReference>
<evidence type="ECO:0000313" key="6">
    <source>
        <dbReference type="Proteomes" id="UP000198917"/>
    </source>
</evidence>
<dbReference type="PANTHER" id="PTHR43280:SF32">
    <property type="entry name" value="TRANSCRIPTIONAL REGULATORY PROTEIN"/>
    <property type="match status" value="1"/>
</dbReference>
<name>A0A7Z7BPL4_9HYPH</name>
<evidence type="ECO:0000256" key="2">
    <source>
        <dbReference type="ARBA" id="ARBA00023125"/>
    </source>
</evidence>
<dbReference type="EMBL" id="FNEW01000003">
    <property type="protein sequence ID" value="SDJ98044.1"/>
    <property type="molecule type" value="Genomic_DNA"/>
</dbReference>
<accession>A0A7Z7BPL4</accession>
<dbReference type="Gene3D" id="1.10.10.60">
    <property type="entry name" value="Homeodomain-like"/>
    <property type="match status" value="1"/>
</dbReference>
<organism evidence="5 6">
    <name type="scientific">Agrobacterium fabrum</name>
    <dbReference type="NCBI Taxonomy" id="1176649"/>
    <lineage>
        <taxon>Bacteria</taxon>
        <taxon>Pseudomonadati</taxon>
        <taxon>Pseudomonadota</taxon>
        <taxon>Alphaproteobacteria</taxon>
        <taxon>Hyphomicrobiales</taxon>
        <taxon>Rhizobiaceae</taxon>
        <taxon>Rhizobium/Agrobacterium group</taxon>
        <taxon>Agrobacterium</taxon>
        <taxon>Agrobacterium tumefaciens complex</taxon>
    </lineage>
</organism>